<feature type="domain" description="Major facilitator superfamily (MFS) profile" evidence="5">
    <location>
        <begin position="279"/>
        <end position="465"/>
    </location>
</feature>
<dbReference type="SUPFAM" id="SSF103473">
    <property type="entry name" value="MFS general substrate transporter"/>
    <property type="match status" value="1"/>
</dbReference>
<feature type="transmembrane region" description="Helical" evidence="4">
    <location>
        <begin position="434"/>
        <end position="455"/>
    </location>
</feature>
<evidence type="ECO:0000256" key="4">
    <source>
        <dbReference type="SAM" id="Phobius"/>
    </source>
</evidence>
<feature type="transmembrane region" description="Helical" evidence="4">
    <location>
        <begin position="118"/>
        <end position="138"/>
    </location>
</feature>
<feature type="transmembrane region" description="Helical" evidence="4">
    <location>
        <begin position="345"/>
        <end position="363"/>
    </location>
</feature>
<evidence type="ECO:0000313" key="7">
    <source>
        <dbReference type="Proteomes" id="UP001161017"/>
    </source>
</evidence>
<dbReference type="PANTHER" id="PTHR11360">
    <property type="entry name" value="MONOCARBOXYLATE TRANSPORTER"/>
    <property type="match status" value="1"/>
</dbReference>
<evidence type="ECO:0000313" key="6">
    <source>
        <dbReference type="EMBL" id="MDI1492935.1"/>
    </source>
</evidence>
<dbReference type="InterPro" id="IPR036259">
    <property type="entry name" value="MFS_trans_sf"/>
</dbReference>
<sequence>MNNHKAAAPDLGIMTHWEESYPMDNRVASPNLATAVSSHVDAEDNRALPSPNASSAPLEPEKKPVNPMSNIPDGGFTAWMQCAGSFFIFFNGFGLINSFGIFQSYYELTLLRDESSSRISWIGSIQAFLLIFTGIFTGPLFDLGYCKSMICAGALLIVFGTMMTSLCTEYWQFILAQGLVVGIGCGLSFIPSIALTPTYFSKKKGLANGICLSGSSFGGILYPIIFHQLQPQIGFGWTVRVIGLIMLVTLIVPVLGMKMRVKPPKRRDFYDPSALREPPLLIFGVAGFFAYMTVYIPFFYAALYGIKVGVSVDWAIYLLVLLSLGSFFGRLIPGHLADRYGPMNILALASLTTTIVAYSWIAVVNKGGMIVFSVLYGFFSGALVSLPPTVVASLCPNMGVIGTRIGMFLFPTSIGLLIGNPIAGAILKSGWVDIQAFCGTIAAMTTILVTAARFAKTGLVIGVKA</sequence>
<evidence type="ECO:0000256" key="1">
    <source>
        <dbReference type="ARBA" id="ARBA00004141"/>
    </source>
</evidence>
<dbReference type="Gene3D" id="1.20.1250.20">
    <property type="entry name" value="MFS general substrate transporter like domains"/>
    <property type="match status" value="1"/>
</dbReference>
<dbReference type="InterPro" id="IPR011701">
    <property type="entry name" value="MFS"/>
</dbReference>
<comment type="similarity">
    <text evidence="2">Belongs to the major facilitator superfamily. Monocarboxylate porter (TC 2.A.1.13) family.</text>
</comment>
<feature type="transmembrane region" description="Helical" evidence="4">
    <location>
        <begin position="237"/>
        <end position="259"/>
    </location>
</feature>
<comment type="caution">
    <text evidence="6">The sequence shown here is derived from an EMBL/GenBank/DDBJ whole genome shotgun (WGS) entry which is preliminary data.</text>
</comment>
<evidence type="ECO:0000256" key="2">
    <source>
        <dbReference type="ARBA" id="ARBA00006727"/>
    </source>
</evidence>
<dbReference type="EMBL" id="JAPUFD010000022">
    <property type="protein sequence ID" value="MDI1492935.1"/>
    <property type="molecule type" value="Genomic_DNA"/>
</dbReference>
<protein>
    <recommendedName>
        <fullName evidence="5">Major facilitator superfamily (MFS) profile domain-containing protein</fullName>
    </recommendedName>
</protein>
<accession>A0AA43QZ41</accession>
<gene>
    <name evidence="6" type="ORF">OHK93_004718</name>
</gene>
<feature type="transmembrane region" description="Helical" evidence="4">
    <location>
        <begin position="314"/>
        <end position="333"/>
    </location>
</feature>
<keyword evidence="7" id="KW-1185">Reference proteome</keyword>
<keyword evidence="4" id="KW-0812">Transmembrane</keyword>
<dbReference type="Proteomes" id="UP001161017">
    <property type="component" value="Unassembled WGS sequence"/>
</dbReference>
<evidence type="ECO:0000256" key="3">
    <source>
        <dbReference type="SAM" id="MobiDB-lite"/>
    </source>
</evidence>
<feature type="transmembrane region" description="Helical" evidence="4">
    <location>
        <begin position="407"/>
        <end position="428"/>
    </location>
</feature>
<dbReference type="PROSITE" id="PS50850">
    <property type="entry name" value="MFS"/>
    <property type="match status" value="1"/>
</dbReference>
<dbReference type="PANTHER" id="PTHR11360:SF234">
    <property type="entry name" value="MFS-TYPE TRANSPORTER DBAD-RELATED"/>
    <property type="match status" value="1"/>
</dbReference>
<organism evidence="6 7">
    <name type="scientific">Ramalina farinacea</name>
    <dbReference type="NCBI Taxonomy" id="258253"/>
    <lineage>
        <taxon>Eukaryota</taxon>
        <taxon>Fungi</taxon>
        <taxon>Dikarya</taxon>
        <taxon>Ascomycota</taxon>
        <taxon>Pezizomycotina</taxon>
        <taxon>Lecanoromycetes</taxon>
        <taxon>OSLEUM clade</taxon>
        <taxon>Lecanoromycetidae</taxon>
        <taxon>Lecanorales</taxon>
        <taxon>Lecanorineae</taxon>
        <taxon>Ramalinaceae</taxon>
        <taxon>Ramalina</taxon>
    </lineage>
</organism>
<feature type="transmembrane region" description="Helical" evidence="4">
    <location>
        <begin position="206"/>
        <end position="225"/>
    </location>
</feature>
<feature type="transmembrane region" description="Helical" evidence="4">
    <location>
        <begin position="86"/>
        <end position="106"/>
    </location>
</feature>
<keyword evidence="4" id="KW-0472">Membrane</keyword>
<dbReference type="InterPro" id="IPR020846">
    <property type="entry name" value="MFS_dom"/>
</dbReference>
<feature type="transmembrane region" description="Helical" evidence="4">
    <location>
        <begin position="145"/>
        <end position="164"/>
    </location>
</feature>
<proteinExistence type="inferred from homology"/>
<comment type="subcellular location">
    <subcellularLocation>
        <location evidence="1">Membrane</location>
        <topology evidence="1">Multi-pass membrane protein</topology>
    </subcellularLocation>
</comment>
<name>A0AA43QZ41_9LECA</name>
<evidence type="ECO:0000259" key="5">
    <source>
        <dbReference type="PROSITE" id="PS50850"/>
    </source>
</evidence>
<feature type="transmembrane region" description="Helical" evidence="4">
    <location>
        <begin position="280"/>
        <end position="302"/>
    </location>
</feature>
<dbReference type="GO" id="GO:0016020">
    <property type="term" value="C:membrane"/>
    <property type="evidence" value="ECO:0007669"/>
    <property type="project" value="UniProtKB-SubCell"/>
</dbReference>
<feature type="region of interest" description="Disordered" evidence="3">
    <location>
        <begin position="42"/>
        <end position="66"/>
    </location>
</feature>
<dbReference type="AlphaFoldDB" id="A0AA43QZ41"/>
<dbReference type="Pfam" id="PF07690">
    <property type="entry name" value="MFS_1"/>
    <property type="match status" value="1"/>
</dbReference>
<dbReference type="GO" id="GO:0022857">
    <property type="term" value="F:transmembrane transporter activity"/>
    <property type="evidence" value="ECO:0007669"/>
    <property type="project" value="InterPro"/>
</dbReference>
<keyword evidence="4" id="KW-1133">Transmembrane helix</keyword>
<dbReference type="InterPro" id="IPR050327">
    <property type="entry name" value="Proton-linked_MCT"/>
</dbReference>
<feature type="transmembrane region" description="Helical" evidence="4">
    <location>
        <begin position="369"/>
        <end position="395"/>
    </location>
</feature>
<dbReference type="CDD" id="cd17352">
    <property type="entry name" value="MFS_MCT_SLC16"/>
    <property type="match status" value="1"/>
</dbReference>
<feature type="transmembrane region" description="Helical" evidence="4">
    <location>
        <begin position="170"/>
        <end position="194"/>
    </location>
</feature>
<reference evidence="6" key="1">
    <citation type="journal article" date="2023" name="Genome Biol. Evol.">
        <title>First Whole Genome Sequence and Flow Cytometry Genome Size Data for the Lichen-Forming Fungus Ramalina farinacea (Ascomycota).</title>
        <authorList>
            <person name="Llewellyn T."/>
            <person name="Mian S."/>
            <person name="Hill R."/>
            <person name="Leitch I.J."/>
            <person name="Gaya E."/>
        </authorList>
    </citation>
    <scope>NUCLEOTIDE SEQUENCE</scope>
    <source>
        <strain evidence="6">LIQ254RAFAR</strain>
    </source>
</reference>